<dbReference type="Gene3D" id="3.40.50.720">
    <property type="entry name" value="NAD(P)-binding Rossmann-like Domain"/>
    <property type="match status" value="1"/>
</dbReference>
<gene>
    <name evidence="2" type="ORF">EBX74_03845</name>
</gene>
<proteinExistence type="predicted"/>
<accession>A0A966HUT2</accession>
<dbReference type="Pfam" id="PF03720">
    <property type="entry name" value="UDPG_MGDP_dh_C"/>
    <property type="match status" value="1"/>
</dbReference>
<dbReference type="GO" id="GO:0051287">
    <property type="term" value="F:NAD binding"/>
    <property type="evidence" value="ECO:0007669"/>
    <property type="project" value="InterPro"/>
</dbReference>
<organism evidence="2 3">
    <name type="scientific">Candidatus Fonsibacter lacus</name>
    <dbReference type="NCBI Taxonomy" id="2576439"/>
    <lineage>
        <taxon>Bacteria</taxon>
        <taxon>Pseudomonadati</taxon>
        <taxon>Pseudomonadota</taxon>
        <taxon>Alphaproteobacteria</taxon>
        <taxon>Candidatus Pelagibacterales</taxon>
        <taxon>Candidatus Pelagibacterales incertae sedis</taxon>
        <taxon>Candidatus Fonsibacter</taxon>
    </lineage>
</organism>
<name>A0A966HUT2_9PROT</name>
<dbReference type="GO" id="GO:0016616">
    <property type="term" value="F:oxidoreductase activity, acting on the CH-OH group of donors, NAD or NADP as acceptor"/>
    <property type="evidence" value="ECO:0007669"/>
    <property type="project" value="InterPro"/>
</dbReference>
<evidence type="ECO:0000259" key="1">
    <source>
        <dbReference type="Pfam" id="PF03720"/>
    </source>
</evidence>
<dbReference type="EMBL" id="RGOB01000128">
    <property type="protein sequence ID" value="NCU53412.1"/>
    <property type="molecule type" value="Genomic_DNA"/>
</dbReference>
<dbReference type="AlphaFoldDB" id="A0A966HUT2"/>
<evidence type="ECO:0000313" key="2">
    <source>
        <dbReference type="EMBL" id="NCU53412.1"/>
    </source>
</evidence>
<evidence type="ECO:0000313" key="3">
    <source>
        <dbReference type="Proteomes" id="UP000747791"/>
    </source>
</evidence>
<protein>
    <submittedName>
        <fullName evidence="2">UDP-glucose 6-dehydrogenase</fullName>
    </submittedName>
</protein>
<dbReference type="SUPFAM" id="SSF52413">
    <property type="entry name" value="UDP-glucose/GDP-mannose dehydrogenase C-terminal domain"/>
    <property type="match status" value="1"/>
</dbReference>
<feature type="domain" description="UDP-glucose/GDP-mannose dehydrogenase C-terminal" evidence="1">
    <location>
        <begin position="2"/>
        <end position="42"/>
    </location>
</feature>
<sequence>ATQKVDLIIIHTEWDEFKNLNFSKIMNNNKKVTIYDLRNLYDSKYFNNKNSITYYSIGRPVNA</sequence>
<dbReference type="Proteomes" id="UP000747791">
    <property type="component" value="Unassembled WGS sequence"/>
</dbReference>
<dbReference type="InterPro" id="IPR014027">
    <property type="entry name" value="UDP-Glc/GDP-Man_DH_C"/>
</dbReference>
<comment type="caution">
    <text evidence="2">The sequence shown here is derived from an EMBL/GenBank/DDBJ whole genome shotgun (WGS) entry which is preliminary data.</text>
</comment>
<dbReference type="InterPro" id="IPR036220">
    <property type="entry name" value="UDP-Glc/GDP-Man_DH_C_sf"/>
</dbReference>
<feature type="non-terminal residue" evidence="2">
    <location>
        <position position="1"/>
    </location>
</feature>
<reference evidence="2" key="1">
    <citation type="submission" date="2018-10" db="EMBL/GenBank/DDBJ databases">
        <title>Iterative Subtractive Binning of Freshwater Chronoseries Metagenomes Recovers Nearly Complete Genomes from over Four Hundred Novel Species.</title>
        <authorList>
            <person name="Rodriguez-R L.M."/>
            <person name="Tsementzi D."/>
            <person name="Luo C."/>
            <person name="Konstantinidis K.T."/>
        </authorList>
    </citation>
    <scope>NUCLEOTIDE SEQUENCE</scope>
    <source>
        <strain evidence="2">WB8_2A_004</strain>
    </source>
</reference>